<comment type="cofactor">
    <cofactor evidence="1">
        <name>Zn(2+)</name>
        <dbReference type="ChEBI" id="CHEBI:29105"/>
    </cofactor>
</comment>
<comment type="similarity">
    <text evidence="2 7">Belongs to the peptidase M14 family.</text>
</comment>
<feature type="active site" description="Proton donor/acceptor" evidence="7">
    <location>
        <position position="393"/>
    </location>
</feature>
<dbReference type="PRINTS" id="PR00765">
    <property type="entry name" value="CRBOXYPTASEA"/>
</dbReference>
<evidence type="ECO:0000256" key="1">
    <source>
        <dbReference type="ARBA" id="ARBA00001947"/>
    </source>
</evidence>
<feature type="domain" description="LysM" evidence="8">
    <location>
        <begin position="73"/>
        <end position="117"/>
    </location>
</feature>
<evidence type="ECO:0000259" key="9">
    <source>
        <dbReference type="PROSITE" id="PS52035"/>
    </source>
</evidence>
<evidence type="ECO:0000313" key="11">
    <source>
        <dbReference type="Proteomes" id="UP000032431"/>
    </source>
</evidence>
<evidence type="ECO:0000256" key="3">
    <source>
        <dbReference type="ARBA" id="ARBA00022670"/>
    </source>
</evidence>
<sequence>METLFFGSTGPNVKLIQSLLNKIGYNAGAVDGIFGAATYAAIQAFQRDYGLVPDGIVGPATWNVLERLLLGYFTYTIRNGDTFYNLARRYFTTPTAIATANPNVDPNNLTVGSRIIIPFGYDLIFTDIDYTYEIMERQIRGLKARYPFLQVGSIGNSVMGKNLFSIRIGTGPNEVSYNASHHANEWITTMLLMKFIENFSKAYSVGGSIRGYSTTEIWNRSSIYLIPMVNPDGVNLVNYWPVYTNDAYTQAAQLNRTGLPLPRVWKANIRGVDLNLNYPAEWEKEHQLEIEQGITAPAPRDFGGTAPLTEPESNAMVTFTSQHNFRLVIAYHTQGKLIFYRFSDYNPPDAERIAQLFSDVSGYTISENPGEASYAGYKDWFIQTYNRPGFTIELGSGVNPLPVTQFPEIYEDNEEILLLGSLV</sequence>
<protein>
    <submittedName>
        <fullName evidence="10">Gamma-D-glutamyl-(L)-meso-diaminopimelate peptidase I</fullName>
    </submittedName>
</protein>
<dbReference type="InterPro" id="IPR000834">
    <property type="entry name" value="Peptidase_M14"/>
</dbReference>
<dbReference type="PROSITE" id="PS51782">
    <property type="entry name" value="LYSM"/>
    <property type="match status" value="1"/>
</dbReference>
<dbReference type="InterPro" id="IPR034274">
    <property type="entry name" value="ENP1_M14_CPD"/>
</dbReference>
<dbReference type="SUPFAM" id="SSF47090">
    <property type="entry name" value="PGBD-like"/>
    <property type="match status" value="1"/>
</dbReference>
<evidence type="ECO:0000259" key="8">
    <source>
        <dbReference type="PROSITE" id="PS51782"/>
    </source>
</evidence>
<evidence type="ECO:0000256" key="7">
    <source>
        <dbReference type="PROSITE-ProRule" id="PRU01379"/>
    </source>
</evidence>
<dbReference type="Gene3D" id="3.40.630.10">
    <property type="entry name" value="Zn peptidases"/>
    <property type="match status" value="1"/>
</dbReference>
<dbReference type="SUPFAM" id="SSF54106">
    <property type="entry name" value="LysM domain"/>
    <property type="match status" value="1"/>
</dbReference>
<dbReference type="CDD" id="cd00118">
    <property type="entry name" value="LysM"/>
    <property type="match status" value="1"/>
</dbReference>
<keyword evidence="5" id="KW-0862">Zinc</keyword>
<dbReference type="Pfam" id="PF01476">
    <property type="entry name" value="LysM"/>
    <property type="match status" value="1"/>
</dbReference>
<keyword evidence="6" id="KW-0482">Metalloprotease</keyword>
<dbReference type="STRING" id="29343.CCDG5_1738"/>
<keyword evidence="11" id="KW-1185">Reference proteome</keyword>
<dbReference type="PATRIC" id="fig|29343.3.peg.1827"/>
<evidence type="ECO:0000256" key="5">
    <source>
        <dbReference type="ARBA" id="ARBA00022833"/>
    </source>
</evidence>
<organism evidence="10 11">
    <name type="scientific">[Clostridium] cellulosi</name>
    <dbReference type="NCBI Taxonomy" id="29343"/>
    <lineage>
        <taxon>Bacteria</taxon>
        <taxon>Bacillati</taxon>
        <taxon>Bacillota</taxon>
        <taxon>Clostridia</taxon>
        <taxon>Eubacteriales</taxon>
        <taxon>Oscillospiraceae</taxon>
        <taxon>Oscillospiraceae incertae sedis</taxon>
    </lineage>
</organism>
<dbReference type="CDD" id="cd06229">
    <property type="entry name" value="M14_Endopeptidase_I"/>
    <property type="match status" value="1"/>
</dbReference>
<dbReference type="InterPro" id="IPR036779">
    <property type="entry name" value="LysM_dom_sf"/>
</dbReference>
<dbReference type="Pfam" id="PF01471">
    <property type="entry name" value="PG_binding_1"/>
    <property type="match status" value="1"/>
</dbReference>
<dbReference type="HOGENOM" id="CLU_050685_0_0_9"/>
<feature type="domain" description="Peptidase M14" evidence="9">
    <location>
        <begin position="128"/>
        <end position="423"/>
    </location>
</feature>
<keyword evidence="3" id="KW-0645">Protease</keyword>
<dbReference type="Gene3D" id="1.10.101.10">
    <property type="entry name" value="PGBD-like superfamily/PGBD"/>
    <property type="match status" value="1"/>
</dbReference>
<proteinExistence type="inferred from homology"/>
<evidence type="ECO:0000256" key="6">
    <source>
        <dbReference type="ARBA" id="ARBA00023049"/>
    </source>
</evidence>
<dbReference type="EMBL" id="LM995447">
    <property type="protein sequence ID" value="CDZ24839.1"/>
    <property type="molecule type" value="Genomic_DNA"/>
</dbReference>
<dbReference type="SMART" id="SM00631">
    <property type="entry name" value="Zn_pept"/>
    <property type="match status" value="1"/>
</dbReference>
<dbReference type="KEGG" id="ccel:CCDG5_1738"/>
<dbReference type="Proteomes" id="UP000032431">
    <property type="component" value="Chromosome I"/>
</dbReference>
<dbReference type="GO" id="GO:0008270">
    <property type="term" value="F:zinc ion binding"/>
    <property type="evidence" value="ECO:0007669"/>
    <property type="project" value="InterPro"/>
</dbReference>
<accession>A0A078KUT8</accession>
<dbReference type="GO" id="GO:0005615">
    <property type="term" value="C:extracellular space"/>
    <property type="evidence" value="ECO:0007669"/>
    <property type="project" value="TreeGrafter"/>
</dbReference>
<dbReference type="GO" id="GO:0006508">
    <property type="term" value="P:proteolysis"/>
    <property type="evidence" value="ECO:0007669"/>
    <property type="project" value="UniProtKB-KW"/>
</dbReference>
<dbReference type="SMART" id="SM00257">
    <property type="entry name" value="LysM"/>
    <property type="match status" value="1"/>
</dbReference>
<keyword evidence="4" id="KW-0378">Hydrolase</keyword>
<dbReference type="SUPFAM" id="SSF53187">
    <property type="entry name" value="Zn-dependent exopeptidases"/>
    <property type="match status" value="1"/>
</dbReference>
<dbReference type="InterPro" id="IPR036366">
    <property type="entry name" value="PGBDSf"/>
</dbReference>
<dbReference type="GO" id="GO:0004181">
    <property type="term" value="F:metallocarboxypeptidase activity"/>
    <property type="evidence" value="ECO:0007669"/>
    <property type="project" value="InterPro"/>
</dbReference>
<evidence type="ECO:0000256" key="4">
    <source>
        <dbReference type="ARBA" id="ARBA00022801"/>
    </source>
</evidence>
<dbReference type="OrthoDB" id="9811296at2"/>
<gene>
    <name evidence="10" type="ORF">CCDG5_1738</name>
</gene>
<dbReference type="PROSITE" id="PS52035">
    <property type="entry name" value="PEPTIDASE_M14"/>
    <property type="match status" value="1"/>
</dbReference>
<reference evidence="11" key="1">
    <citation type="submission" date="2014-07" db="EMBL/GenBank/DDBJ databases">
        <authorList>
            <person name="Wibberg D."/>
        </authorList>
    </citation>
    <scope>NUCLEOTIDE SEQUENCE [LARGE SCALE GENOMIC DNA]</scope>
    <source>
        <strain evidence="11">DG5</strain>
    </source>
</reference>
<name>A0A078KUT8_9FIRM</name>
<dbReference type="InterPro" id="IPR002477">
    <property type="entry name" value="Peptidoglycan-bd-like"/>
</dbReference>
<dbReference type="InterPro" id="IPR036365">
    <property type="entry name" value="PGBD-like_sf"/>
</dbReference>
<dbReference type="PANTHER" id="PTHR11705">
    <property type="entry name" value="PROTEASE FAMILY M14 CARBOXYPEPTIDASE A,B"/>
    <property type="match status" value="1"/>
</dbReference>
<dbReference type="Pfam" id="PF00246">
    <property type="entry name" value="Peptidase_M14"/>
    <property type="match status" value="1"/>
</dbReference>
<dbReference type="InterPro" id="IPR018392">
    <property type="entry name" value="LysM"/>
</dbReference>
<evidence type="ECO:0000313" key="10">
    <source>
        <dbReference type="EMBL" id="CDZ24839.1"/>
    </source>
</evidence>
<dbReference type="PANTHER" id="PTHR11705:SF143">
    <property type="entry name" value="SLL0236 PROTEIN"/>
    <property type="match status" value="1"/>
</dbReference>
<dbReference type="Gene3D" id="3.10.350.10">
    <property type="entry name" value="LysM domain"/>
    <property type="match status" value="1"/>
</dbReference>
<evidence type="ECO:0000256" key="2">
    <source>
        <dbReference type="ARBA" id="ARBA00005988"/>
    </source>
</evidence>
<dbReference type="AlphaFoldDB" id="A0A078KUT8"/>